<organism evidence="1">
    <name type="scientific">marine metagenome</name>
    <dbReference type="NCBI Taxonomy" id="408172"/>
    <lineage>
        <taxon>unclassified sequences</taxon>
        <taxon>metagenomes</taxon>
        <taxon>ecological metagenomes</taxon>
    </lineage>
</organism>
<reference evidence="1" key="1">
    <citation type="submission" date="2018-05" db="EMBL/GenBank/DDBJ databases">
        <authorList>
            <person name="Lanie J.A."/>
            <person name="Ng W.-L."/>
            <person name="Kazmierczak K.M."/>
            <person name="Andrzejewski T.M."/>
            <person name="Davidsen T.M."/>
            <person name="Wayne K.J."/>
            <person name="Tettelin H."/>
            <person name="Glass J.I."/>
            <person name="Rusch D."/>
            <person name="Podicherti R."/>
            <person name="Tsui H.-C.T."/>
            <person name="Winkler M.E."/>
        </authorList>
    </citation>
    <scope>NUCLEOTIDE SEQUENCE</scope>
</reference>
<sequence length="128" mass="15350">VFFNDVFINGDFMSLTVEKSNRNFEDKDGRQVQVNEGICKVRLHGEYIGAVAQTNYYNDSPSRWKVWEWKSKEDEFKFVQHYNCKWYHKFDGVRNSFSLKRDAVKALVEREHRLIARSDYQREITDEA</sequence>
<evidence type="ECO:0000313" key="1">
    <source>
        <dbReference type="EMBL" id="SVB88912.1"/>
    </source>
</evidence>
<dbReference type="AlphaFoldDB" id="A0A382HP66"/>
<dbReference type="EMBL" id="UINC01062361">
    <property type="protein sequence ID" value="SVB88912.1"/>
    <property type="molecule type" value="Genomic_DNA"/>
</dbReference>
<gene>
    <name evidence="1" type="ORF">METZ01_LOCUS241766</name>
</gene>
<name>A0A382HP66_9ZZZZ</name>
<protein>
    <submittedName>
        <fullName evidence="1">Uncharacterized protein</fullName>
    </submittedName>
</protein>
<accession>A0A382HP66</accession>
<feature type="non-terminal residue" evidence="1">
    <location>
        <position position="1"/>
    </location>
</feature>
<proteinExistence type="predicted"/>